<evidence type="ECO:0000259" key="8">
    <source>
        <dbReference type="PROSITE" id="PS50883"/>
    </source>
</evidence>
<dbReference type="SMART" id="SM00086">
    <property type="entry name" value="PAC"/>
    <property type="match status" value="1"/>
</dbReference>
<dbReference type="InterPro" id="IPR001633">
    <property type="entry name" value="EAL_dom"/>
</dbReference>
<dbReference type="InterPro" id="IPR035965">
    <property type="entry name" value="PAS-like_dom_sf"/>
</dbReference>
<evidence type="ECO:0000256" key="3">
    <source>
        <dbReference type="ARBA" id="ARBA00022636"/>
    </source>
</evidence>
<dbReference type="InterPro" id="IPR000160">
    <property type="entry name" value="GGDEF_dom"/>
</dbReference>
<dbReference type="InterPro" id="IPR000700">
    <property type="entry name" value="PAS-assoc_C"/>
</dbReference>
<comment type="catalytic activity">
    <reaction evidence="4">
        <text>3',3'-c-di-GMP + H2O = 5'-phosphoguanylyl(3'-&gt;5')guanosine + H(+)</text>
        <dbReference type="Rhea" id="RHEA:24902"/>
        <dbReference type="ChEBI" id="CHEBI:15377"/>
        <dbReference type="ChEBI" id="CHEBI:15378"/>
        <dbReference type="ChEBI" id="CHEBI:58754"/>
        <dbReference type="ChEBI" id="CHEBI:58805"/>
        <dbReference type="EC" id="3.1.4.52"/>
    </reaction>
    <physiologicalReaction direction="left-to-right" evidence="4">
        <dbReference type="Rhea" id="RHEA:24903"/>
    </physiologicalReaction>
</comment>
<dbReference type="PANTHER" id="PTHR44757">
    <property type="entry name" value="DIGUANYLATE CYCLASE DGCP"/>
    <property type="match status" value="1"/>
</dbReference>
<dbReference type="CDD" id="cd01948">
    <property type="entry name" value="EAL"/>
    <property type="match status" value="1"/>
</dbReference>
<proteinExistence type="predicted"/>
<feature type="domain" description="GGDEF" evidence="9">
    <location>
        <begin position="506"/>
        <end position="644"/>
    </location>
</feature>
<evidence type="ECO:0000256" key="1">
    <source>
        <dbReference type="ARBA" id="ARBA00001946"/>
    </source>
</evidence>
<dbReference type="CDD" id="cd12915">
    <property type="entry name" value="PDC2_DGC_like"/>
    <property type="match status" value="1"/>
</dbReference>
<dbReference type="Pfam" id="PF00563">
    <property type="entry name" value="EAL"/>
    <property type="match status" value="1"/>
</dbReference>
<keyword evidence="3" id="KW-0973">c-di-GMP</keyword>
<dbReference type="FunFam" id="3.30.70.270:FF:000001">
    <property type="entry name" value="Diguanylate cyclase domain protein"/>
    <property type="match status" value="1"/>
</dbReference>
<dbReference type="InterPro" id="IPR001610">
    <property type="entry name" value="PAC"/>
</dbReference>
<feature type="domain" description="PAC" evidence="7">
    <location>
        <begin position="422"/>
        <end position="474"/>
    </location>
</feature>
<dbReference type="SUPFAM" id="SSF141868">
    <property type="entry name" value="EAL domain-like"/>
    <property type="match status" value="1"/>
</dbReference>
<dbReference type="InterPro" id="IPR035919">
    <property type="entry name" value="EAL_sf"/>
</dbReference>
<keyword evidence="5" id="KW-0812">Transmembrane</keyword>
<dbReference type="Gene3D" id="3.30.70.270">
    <property type="match status" value="1"/>
</dbReference>
<dbReference type="Gene3D" id="3.20.20.450">
    <property type="entry name" value="EAL domain"/>
    <property type="match status" value="1"/>
</dbReference>
<dbReference type="SUPFAM" id="SSF55785">
    <property type="entry name" value="PYP-like sensor domain (PAS domain)"/>
    <property type="match status" value="1"/>
</dbReference>
<dbReference type="Proteomes" id="UP000586119">
    <property type="component" value="Unassembled WGS sequence"/>
</dbReference>
<dbReference type="CDD" id="cd00130">
    <property type="entry name" value="PAS"/>
    <property type="match status" value="1"/>
</dbReference>
<evidence type="ECO:0000313" key="10">
    <source>
        <dbReference type="EMBL" id="NYS61736.1"/>
    </source>
</evidence>
<dbReference type="Gene3D" id="3.30.450.20">
    <property type="entry name" value="PAS domain"/>
    <property type="match status" value="3"/>
</dbReference>
<dbReference type="GO" id="GO:0071732">
    <property type="term" value="P:cellular response to nitric oxide"/>
    <property type="evidence" value="ECO:0007669"/>
    <property type="project" value="UniProtKB-ARBA"/>
</dbReference>
<dbReference type="FunFam" id="3.20.20.450:FF:000001">
    <property type="entry name" value="Cyclic di-GMP phosphodiesterase yahA"/>
    <property type="match status" value="1"/>
</dbReference>
<evidence type="ECO:0000256" key="5">
    <source>
        <dbReference type="SAM" id="Phobius"/>
    </source>
</evidence>
<evidence type="ECO:0000256" key="2">
    <source>
        <dbReference type="ARBA" id="ARBA00012282"/>
    </source>
</evidence>
<dbReference type="SMART" id="SM00091">
    <property type="entry name" value="PAS"/>
    <property type="match status" value="1"/>
</dbReference>
<dbReference type="Pfam" id="PF13426">
    <property type="entry name" value="PAS_9"/>
    <property type="match status" value="1"/>
</dbReference>
<evidence type="ECO:0000259" key="6">
    <source>
        <dbReference type="PROSITE" id="PS50112"/>
    </source>
</evidence>
<name>A0A7Z0LMJ5_9GAMM</name>
<keyword evidence="11" id="KW-1185">Reference proteome</keyword>
<dbReference type="GO" id="GO:0071111">
    <property type="term" value="F:cyclic-guanylate-specific phosphodiesterase activity"/>
    <property type="evidence" value="ECO:0007669"/>
    <property type="project" value="UniProtKB-EC"/>
</dbReference>
<sequence length="901" mass="100721">MTLRSLIGDWMSPRRATWSAGVMFVGLLLLVIWEMRHFYHSQQQQAQMHTAANAEMVVQWMESALDASRHSLQGVGDLYHLWQAQGLAQQDLAMLLKRQRDSLDVWQDVAVLSPKRELVATTAPLSLSIDESRLLQTLACNDCGPKSAVSPLYREGNNGSPYLLHALRIENSNGELDALAVAWLSPGYIVHVVNQLPLRSGDSVALLDTSARVMVQRSDDQREAESLLGKVVSTEQLNAFLDSSVLSDSWVRHSPLDGNQRLFTGRKLKTAPWLVIVGENTTVYLHDWWRRFWALLVGSMLLLALGGLTLRHYRHLYVAEQALREHRNRLAEEVTARKKTQQASELKAAQLKIAAMAFETHLGMFIADANNRIVQVNRTFSEITGYSEDEVLGQTPALLNSGRHDADFYRVMWRQLNEHDRWQGEVWNQRKSGDIYPQWLTISVVRNDAGEVTHYVATLSDITQRKAAEEEIHQLAFFDSLTGLPNRRLLIDRLEAALKDTQREGHYSAVMFTDLDNFKTINDSLGHYLGDALLNAVAERLSGIVRDNDTVARLGGDEFVVMLHKLGVNHQAATHSAEAVAQKLLKTLLEPIDVDGHVLQISGSIGITLFHSDGEGVSAILQQADLAMYQAKAAGRNALRFFDPTMQAAVIDRAQLEADLRHVIERQELTLFYQTQVNAHGDVVGVEALVRWEHPSRGVVSPGVFIPLAEESHLIGPVGGWVMETACKQLAQWARDPSTEPLSIAVNVSPNQFRQVGFVEQVETVLARTGANPQRLKLEVTESLLMEDLAAVCERMEQLRELGVRFSLDDFGTGYSSLAYLKRLPLDQLKIDQSFVRDVLEDPADAAIVRTVIALAHSLELEVIAEGVETGAHRDWLYAEGCMAYQGYWFSRPGPVETLSL</sequence>
<feature type="domain" description="PAS" evidence="6">
    <location>
        <begin position="364"/>
        <end position="395"/>
    </location>
</feature>
<feature type="transmembrane region" description="Helical" evidence="5">
    <location>
        <begin position="292"/>
        <end position="310"/>
    </location>
</feature>
<evidence type="ECO:0000259" key="7">
    <source>
        <dbReference type="PROSITE" id="PS50113"/>
    </source>
</evidence>
<dbReference type="SMART" id="SM00052">
    <property type="entry name" value="EAL"/>
    <property type="match status" value="1"/>
</dbReference>
<dbReference type="InterPro" id="IPR029787">
    <property type="entry name" value="Nucleotide_cyclase"/>
</dbReference>
<dbReference type="NCBIfam" id="TIGR00229">
    <property type="entry name" value="sensory_box"/>
    <property type="match status" value="1"/>
</dbReference>
<accession>A0A7Z0LMJ5</accession>
<dbReference type="InterPro" id="IPR052155">
    <property type="entry name" value="Biofilm_reg_signaling"/>
</dbReference>
<gene>
    <name evidence="10" type="ORF">HZS81_13340</name>
</gene>
<dbReference type="InterPro" id="IPR043128">
    <property type="entry name" value="Rev_trsase/Diguanyl_cyclase"/>
</dbReference>
<comment type="caution">
    <text evidence="10">The sequence shown here is derived from an EMBL/GenBank/DDBJ whole genome shotgun (WGS) entry which is preliminary data.</text>
</comment>
<evidence type="ECO:0000313" key="11">
    <source>
        <dbReference type="Proteomes" id="UP000586119"/>
    </source>
</evidence>
<dbReference type="PROSITE" id="PS50112">
    <property type="entry name" value="PAS"/>
    <property type="match status" value="1"/>
</dbReference>
<feature type="transmembrane region" description="Helical" evidence="5">
    <location>
        <begin position="16"/>
        <end position="33"/>
    </location>
</feature>
<reference evidence="10 11" key="1">
    <citation type="journal article" date="2015" name="Int. J. Syst. Evol. Microbiol.">
        <title>Halomonas salicampi sp. nov., a halotolerant and alkalitolerant bacterium isolated from a saltern soil.</title>
        <authorList>
            <person name="Lee J.C."/>
            <person name="Kim Y.S."/>
            <person name="Yun B.S."/>
            <person name="Whang K.S."/>
        </authorList>
    </citation>
    <scope>NUCLEOTIDE SEQUENCE [LARGE SCALE GENOMIC DNA]</scope>
    <source>
        <strain evidence="10 11">BH103</strain>
    </source>
</reference>
<dbReference type="AlphaFoldDB" id="A0A7Z0LMJ5"/>
<evidence type="ECO:0000256" key="4">
    <source>
        <dbReference type="ARBA" id="ARBA00051114"/>
    </source>
</evidence>
<dbReference type="PROSITE" id="PS50113">
    <property type="entry name" value="PAC"/>
    <property type="match status" value="1"/>
</dbReference>
<dbReference type="SUPFAM" id="SSF55073">
    <property type="entry name" value="Nucleotide cyclase"/>
    <property type="match status" value="1"/>
</dbReference>
<feature type="domain" description="EAL" evidence="8">
    <location>
        <begin position="653"/>
        <end position="901"/>
    </location>
</feature>
<dbReference type="NCBIfam" id="TIGR00254">
    <property type="entry name" value="GGDEF"/>
    <property type="match status" value="1"/>
</dbReference>
<keyword evidence="5" id="KW-1133">Transmembrane helix</keyword>
<evidence type="ECO:0000259" key="9">
    <source>
        <dbReference type="PROSITE" id="PS50887"/>
    </source>
</evidence>
<dbReference type="InterPro" id="IPR000014">
    <property type="entry name" value="PAS"/>
</dbReference>
<dbReference type="SMART" id="SM00267">
    <property type="entry name" value="GGDEF"/>
    <property type="match status" value="1"/>
</dbReference>
<keyword evidence="5" id="KW-0472">Membrane</keyword>
<dbReference type="PROSITE" id="PS50887">
    <property type="entry name" value="GGDEF"/>
    <property type="match status" value="1"/>
</dbReference>
<comment type="cofactor">
    <cofactor evidence="1">
        <name>Mg(2+)</name>
        <dbReference type="ChEBI" id="CHEBI:18420"/>
    </cofactor>
</comment>
<protein>
    <recommendedName>
        <fullName evidence="2">cyclic-guanylate-specific phosphodiesterase</fullName>
        <ecNumber evidence="2">3.1.4.52</ecNumber>
    </recommendedName>
</protein>
<dbReference type="Pfam" id="PF00990">
    <property type="entry name" value="GGDEF"/>
    <property type="match status" value="1"/>
</dbReference>
<dbReference type="PROSITE" id="PS50883">
    <property type="entry name" value="EAL"/>
    <property type="match status" value="1"/>
</dbReference>
<dbReference type="EMBL" id="JACCDF010000012">
    <property type="protein sequence ID" value="NYS61736.1"/>
    <property type="molecule type" value="Genomic_DNA"/>
</dbReference>
<dbReference type="PANTHER" id="PTHR44757:SF2">
    <property type="entry name" value="BIOFILM ARCHITECTURE MAINTENANCE PROTEIN MBAA"/>
    <property type="match status" value="1"/>
</dbReference>
<dbReference type="EC" id="3.1.4.52" evidence="2"/>
<organism evidence="10 11">
    <name type="scientific">Vreelandella salicampi</name>
    <dbReference type="NCBI Taxonomy" id="1449798"/>
    <lineage>
        <taxon>Bacteria</taxon>
        <taxon>Pseudomonadati</taxon>
        <taxon>Pseudomonadota</taxon>
        <taxon>Gammaproteobacteria</taxon>
        <taxon>Oceanospirillales</taxon>
        <taxon>Halomonadaceae</taxon>
        <taxon>Vreelandella</taxon>
    </lineage>
</organism>
<dbReference type="CDD" id="cd01949">
    <property type="entry name" value="GGDEF"/>
    <property type="match status" value="1"/>
</dbReference>